<comment type="caution">
    <text evidence="3">The sequence shown here is derived from an EMBL/GenBank/DDBJ whole genome shotgun (WGS) entry which is preliminary data.</text>
</comment>
<feature type="transmembrane region" description="Helical" evidence="2">
    <location>
        <begin position="207"/>
        <end position="227"/>
    </location>
</feature>
<feature type="transmembrane region" description="Helical" evidence="2">
    <location>
        <begin position="26"/>
        <end position="52"/>
    </location>
</feature>
<keyword evidence="2" id="KW-0812">Transmembrane</keyword>
<evidence type="ECO:0000256" key="2">
    <source>
        <dbReference type="SAM" id="Phobius"/>
    </source>
</evidence>
<feature type="transmembrane region" description="Helical" evidence="2">
    <location>
        <begin position="72"/>
        <end position="93"/>
    </location>
</feature>
<sequence>MNENATSRVNRSDGQRRRPDGPHPGIVGTVCIGLFVVSLVLMAALSNGGTIISPFADDSADFFSQHGLAARLSALLQLGSSVPLGIYAATMYARLQRLGVRVPGPVIALVGGASASLLLAISAVVTWTAGQDVIAANPELTRALGFLAFGTGGFAHLLGLGLLVAGIAVPSLILRLLPAPLAWAGLAIAAICELSILTMALEPLMVLIPIGRFTALAWIVATGFLLPRTRQHTNTPKEKS</sequence>
<keyword evidence="2" id="KW-1133">Transmembrane helix</keyword>
<evidence type="ECO:0008006" key="5">
    <source>
        <dbReference type="Google" id="ProtNLM"/>
    </source>
</evidence>
<dbReference type="RefSeq" id="WP_209044031.1">
    <property type="nucleotide sequence ID" value="NZ_BAAAPQ010000026.1"/>
</dbReference>
<name>A0A846SDA8_9MICO</name>
<dbReference type="EMBL" id="JAATJN010000001">
    <property type="protein sequence ID" value="NJC58727.1"/>
    <property type="molecule type" value="Genomic_DNA"/>
</dbReference>
<feature type="compositionally biased region" description="Basic and acidic residues" evidence="1">
    <location>
        <begin position="10"/>
        <end position="21"/>
    </location>
</feature>
<protein>
    <recommendedName>
        <fullName evidence="5">DUF4386 domain-containing protein</fullName>
    </recommendedName>
</protein>
<evidence type="ECO:0000256" key="1">
    <source>
        <dbReference type="SAM" id="MobiDB-lite"/>
    </source>
</evidence>
<organism evidence="3 4">
    <name type="scientific">Brevibacterium marinum</name>
    <dbReference type="NCBI Taxonomy" id="418643"/>
    <lineage>
        <taxon>Bacteria</taxon>
        <taxon>Bacillati</taxon>
        <taxon>Actinomycetota</taxon>
        <taxon>Actinomycetes</taxon>
        <taxon>Micrococcales</taxon>
        <taxon>Brevibacteriaceae</taxon>
        <taxon>Brevibacterium</taxon>
    </lineage>
</organism>
<proteinExistence type="predicted"/>
<feature type="transmembrane region" description="Helical" evidence="2">
    <location>
        <begin position="147"/>
        <end position="169"/>
    </location>
</feature>
<keyword evidence="2" id="KW-0472">Membrane</keyword>
<feature type="transmembrane region" description="Helical" evidence="2">
    <location>
        <begin position="181"/>
        <end position="201"/>
    </location>
</feature>
<evidence type="ECO:0000313" key="3">
    <source>
        <dbReference type="EMBL" id="NJC58727.1"/>
    </source>
</evidence>
<gene>
    <name evidence="3" type="ORF">BKA07_003762</name>
</gene>
<feature type="transmembrane region" description="Helical" evidence="2">
    <location>
        <begin position="105"/>
        <end position="127"/>
    </location>
</feature>
<accession>A0A846SDA8</accession>
<dbReference type="Proteomes" id="UP000576792">
    <property type="component" value="Unassembled WGS sequence"/>
</dbReference>
<reference evidence="3 4" key="1">
    <citation type="submission" date="2020-03" db="EMBL/GenBank/DDBJ databases">
        <title>Sequencing the genomes of 1000 actinobacteria strains.</title>
        <authorList>
            <person name="Klenk H.-P."/>
        </authorList>
    </citation>
    <scope>NUCLEOTIDE SEQUENCE [LARGE SCALE GENOMIC DNA]</scope>
    <source>
        <strain evidence="3 4">DSM 18964</strain>
    </source>
</reference>
<dbReference type="AlphaFoldDB" id="A0A846SDA8"/>
<feature type="region of interest" description="Disordered" evidence="1">
    <location>
        <begin position="1"/>
        <end position="22"/>
    </location>
</feature>
<evidence type="ECO:0000313" key="4">
    <source>
        <dbReference type="Proteomes" id="UP000576792"/>
    </source>
</evidence>
<keyword evidence="4" id="KW-1185">Reference proteome</keyword>